<dbReference type="RefSeq" id="WP_377571680.1">
    <property type="nucleotide sequence ID" value="NZ_JBHTMP010000021.1"/>
</dbReference>
<feature type="compositionally biased region" description="Basic and acidic residues" evidence="1">
    <location>
        <begin position="231"/>
        <end position="240"/>
    </location>
</feature>
<evidence type="ECO:0000313" key="2">
    <source>
        <dbReference type="EMBL" id="MFD1322554.1"/>
    </source>
</evidence>
<evidence type="ECO:0000256" key="1">
    <source>
        <dbReference type="SAM" id="MobiDB-lite"/>
    </source>
</evidence>
<name>A0ABW3YDN9_9ACTN</name>
<feature type="compositionally biased region" description="Basic and acidic residues" evidence="1">
    <location>
        <begin position="251"/>
        <end position="261"/>
    </location>
</feature>
<dbReference type="Proteomes" id="UP001597260">
    <property type="component" value="Unassembled WGS sequence"/>
</dbReference>
<feature type="compositionally biased region" description="Basic and acidic residues" evidence="1">
    <location>
        <begin position="323"/>
        <end position="344"/>
    </location>
</feature>
<feature type="non-terminal residue" evidence="2">
    <location>
        <position position="344"/>
    </location>
</feature>
<proteinExistence type="predicted"/>
<feature type="region of interest" description="Disordered" evidence="1">
    <location>
        <begin position="1"/>
        <end position="20"/>
    </location>
</feature>
<dbReference type="EMBL" id="JBHTMP010000021">
    <property type="protein sequence ID" value="MFD1322554.1"/>
    <property type="molecule type" value="Genomic_DNA"/>
</dbReference>
<feature type="region of interest" description="Disordered" evidence="1">
    <location>
        <begin position="228"/>
        <end position="266"/>
    </location>
</feature>
<organism evidence="2 3">
    <name type="scientific">Micromonospora sonneratiae</name>
    <dbReference type="NCBI Taxonomy" id="1184706"/>
    <lineage>
        <taxon>Bacteria</taxon>
        <taxon>Bacillati</taxon>
        <taxon>Actinomycetota</taxon>
        <taxon>Actinomycetes</taxon>
        <taxon>Micromonosporales</taxon>
        <taxon>Micromonosporaceae</taxon>
        <taxon>Micromonospora</taxon>
    </lineage>
</organism>
<evidence type="ECO:0000313" key="3">
    <source>
        <dbReference type="Proteomes" id="UP001597260"/>
    </source>
</evidence>
<protein>
    <submittedName>
        <fullName evidence="2">Uncharacterized protein</fullName>
    </submittedName>
</protein>
<comment type="caution">
    <text evidence="2">The sequence shown here is derived from an EMBL/GenBank/DDBJ whole genome shotgun (WGS) entry which is preliminary data.</text>
</comment>
<gene>
    <name evidence="2" type="ORF">ACFQ4H_15765</name>
</gene>
<keyword evidence="3" id="KW-1185">Reference proteome</keyword>
<feature type="region of interest" description="Disordered" evidence="1">
    <location>
        <begin position="300"/>
        <end position="344"/>
    </location>
</feature>
<reference evidence="3" key="1">
    <citation type="journal article" date="2019" name="Int. J. Syst. Evol. Microbiol.">
        <title>The Global Catalogue of Microorganisms (GCM) 10K type strain sequencing project: providing services to taxonomists for standard genome sequencing and annotation.</title>
        <authorList>
            <consortium name="The Broad Institute Genomics Platform"/>
            <consortium name="The Broad Institute Genome Sequencing Center for Infectious Disease"/>
            <person name="Wu L."/>
            <person name="Ma J."/>
        </authorList>
    </citation>
    <scope>NUCLEOTIDE SEQUENCE [LARGE SCALE GENOMIC DNA]</scope>
    <source>
        <strain evidence="3">JCM 31037</strain>
    </source>
</reference>
<sequence length="344" mass="36220">MSLTGFLSRNKRSKQAGESQPALLSFEATSANQAGVGQLAGAFSPAWGGRTLALAGPGTGQINPEPGGDWDPFKGLRNWYDKTRNWVRQHAYSTTTAPLAFQAVGFGIGLAGHVGSAALVSDGMPNVAGGMFYGEVSTGLKAHGLAFSKWRAEGEKVDEDRGLRRFYGLGDGGLSKEERDSLIAVEYAELFPEKTGLQVVGSIPGFNPMENVWASLVATGVALSNTAHSQAKKEGEEGNKQDPASISSSVKEGDGEVERSGSGESAQIAELKEQIAELQRLNESKDALISDQQRTIDALKGHLQQEGVSDSGVENSEGLDLDSEVKADADQAADPEVKADPEVG</sequence>
<accession>A0ABW3YDN9</accession>